<dbReference type="AlphaFoldDB" id="A0AAD2A0X0"/>
<dbReference type="InterPro" id="IPR034595">
    <property type="entry name" value="NDUFAF8"/>
</dbReference>
<reference evidence="1" key="1">
    <citation type="submission" date="2023-05" db="EMBL/GenBank/DDBJ databases">
        <authorList>
            <person name="Huff M."/>
        </authorList>
    </citation>
    <scope>NUCLEOTIDE SEQUENCE</scope>
</reference>
<dbReference type="Proteomes" id="UP000834106">
    <property type="component" value="Chromosome 17"/>
</dbReference>
<dbReference type="GO" id="GO:0032981">
    <property type="term" value="P:mitochondrial respiratory chain complex I assembly"/>
    <property type="evidence" value="ECO:0007669"/>
    <property type="project" value="InterPro"/>
</dbReference>
<name>A0AAD2A0X0_9LAMI</name>
<dbReference type="PANTHER" id="PTHR34561">
    <property type="entry name" value="NADH DEHYDROGENASE [UBIQUINONE] 1 ALPHA SUBCOMPLEX ASSEMBLY FACTOR 8"/>
    <property type="match status" value="1"/>
</dbReference>
<dbReference type="PANTHER" id="PTHR34561:SF1">
    <property type="entry name" value="NADH DEHYDROGENASE [UBIQUINONE] 1 ALPHA SUBCOMPLEX ASSEMBLY FACTOR 8"/>
    <property type="match status" value="1"/>
</dbReference>
<organism evidence="1 2">
    <name type="scientific">Fraxinus pennsylvanica</name>
    <dbReference type="NCBI Taxonomy" id="56036"/>
    <lineage>
        <taxon>Eukaryota</taxon>
        <taxon>Viridiplantae</taxon>
        <taxon>Streptophyta</taxon>
        <taxon>Embryophyta</taxon>
        <taxon>Tracheophyta</taxon>
        <taxon>Spermatophyta</taxon>
        <taxon>Magnoliopsida</taxon>
        <taxon>eudicotyledons</taxon>
        <taxon>Gunneridae</taxon>
        <taxon>Pentapetalae</taxon>
        <taxon>asterids</taxon>
        <taxon>lamiids</taxon>
        <taxon>Lamiales</taxon>
        <taxon>Oleaceae</taxon>
        <taxon>Oleeae</taxon>
        <taxon>Fraxinus</taxon>
    </lineage>
</organism>
<protein>
    <submittedName>
        <fullName evidence="1">Uncharacterized protein</fullName>
    </submittedName>
</protein>
<evidence type="ECO:0000313" key="1">
    <source>
        <dbReference type="EMBL" id="CAI9779420.1"/>
    </source>
</evidence>
<dbReference type="GO" id="GO:0005739">
    <property type="term" value="C:mitochondrion"/>
    <property type="evidence" value="ECO:0007669"/>
    <property type="project" value="InterPro"/>
</dbReference>
<gene>
    <name evidence="1" type="ORF">FPE_LOCUS26850</name>
</gene>
<keyword evidence="2" id="KW-1185">Reference proteome</keyword>
<accession>A0AAD2A0X0</accession>
<proteinExistence type="predicted"/>
<sequence length="127" mass="14118">MILLGFTAHYDLSRPNEVNISNTAHKKKAQICQPGRPKVQMAQPIRTVINIVESPPSGCEEVALLENLCNSLCLLFSKKKRSNFKEKNSATESVLKRILVNCSAQAKQYGSCVAARVPEVERDMCLK</sequence>
<evidence type="ECO:0000313" key="2">
    <source>
        <dbReference type="Proteomes" id="UP000834106"/>
    </source>
</evidence>
<dbReference type="EMBL" id="OU503052">
    <property type="protein sequence ID" value="CAI9779420.1"/>
    <property type="molecule type" value="Genomic_DNA"/>
</dbReference>